<name>F4PYI0_CACFS</name>
<dbReference type="KEGG" id="dfa:DFA_02031"/>
<protein>
    <submittedName>
        <fullName evidence="1">Uncharacterized protein</fullName>
    </submittedName>
</protein>
<proteinExistence type="predicted"/>
<dbReference type="Proteomes" id="UP000007797">
    <property type="component" value="Unassembled WGS sequence"/>
</dbReference>
<gene>
    <name evidence="1" type="ORF">DFA_02031</name>
</gene>
<dbReference type="GeneID" id="14871370"/>
<dbReference type="RefSeq" id="XP_004357517.1">
    <property type="nucleotide sequence ID" value="XM_004357460.1"/>
</dbReference>
<dbReference type="OrthoDB" id="22296at2759"/>
<sequence length="308" mass="34686">MVGVNGNLAQGSEYMIRTSLISDNNLYSFLSVSTTILTKINNVIVEPIKLPQPPKNVKGSELFNQLNANILVCAPKNSGKTVVIKKIIDECTNKQTNVLIFCATVHNDHSWLEIQKDLDKRGITFMAFTSIYDDKANVLEAFVQSLQVKPNEKEIYSFATKEKYHFLYTSRNDKNEGRMLDSDCKSMIFHLIINILNPGAKYRNTHIASSKRTILSSFNASDIQSSCMFGKTPADPGVAVVQFKNQGAYDDAVQNTIFYPLSFGVNLLIAKVYLNRYKNQVLTVINVLNLFKPINTVIEEQLIQQKEN</sequence>
<reference evidence="2" key="1">
    <citation type="journal article" date="2011" name="Genome Res.">
        <title>Phylogeny-wide analysis of social amoeba genomes highlights ancient origins for complex intercellular communication.</title>
        <authorList>
            <person name="Heidel A.J."/>
            <person name="Lawal H.M."/>
            <person name="Felder M."/>
            <person name="Schilde C."/>
            <person name="Helps N.R."/>
            <person name="Tunggal B."/>
            <person name="Rivero F."/>
            <person name="John U."/>
            <person name="Schleicher M."/>
            <person name="Eichinger L."/>
            <person name="Platzer M."/>
            <person name="Noegel A.A."/>
            <person name="Schaap P."/>
            <person name="Gloeckner G."/>
        </authorList>
    </citation>
    <scope>NUCLEOTIDE SEQUENCE [LARGE SCALE GENOMIC DNA]</scope>
    <source>
        <strain evidence="2">SH3</strain>
    </source>
</reference>
<evidence type="ECO:0000313" key="1">
    <source>
        <dbReference type="EMBL" id="EGG19246.1"/>
    </source>
</evidence>
<dbReference type="AlphaFoldDB" id="F4PYI0"/>
<accession>F4PYI0</accession>
<dbReference type="EMBL" id="GL883015">
    <property type="protein sequence ID" value="EGG19246.1"/>
    <property type="molecule type" value="Genomic_DNA"/>
</dbReference>
<keyword evidence="2" id="KW-1185">Reference proteome</keyword>
<evidence type="ECO:0000313" key="2">
    <source>
        <dbReference type="Proteomes" id="UP000007797"/>
    </source>
</evidence>
<organism evidence="1 2">
    <name type="scientific">Cavenderia fasciculata</name>
    <name type="common">Slime mold</name>
    <name type="synonym">Dictyostelium fasciculatum</name>
    <dbReference type="NCBI Taxonomy" id="261658"/>
    <lineage>
        <taxon>Eukaryota</taxon>
        <taxon>Amoebozoa</taxon>
        <taxon>Evosea</taxon>
        <taxon>Eumycetozoa</taxon>
        <taxon>Dictyostelia</taxon>
        <taxon>Acytosteliales</taxon>
        <taxon>Cavenderiaceae</taxon>
        <taxon>Cavenderia</taxon>
    </lineage>
</organism>